<reference evidence="1" key="1">
    <citation type="submission" date="2018-06" db="EMBL/GenBank/DDBJ databases">
        <authorList>
            <person name="Zhirakovskaya E."/>
        </authorList>
    </citation>
    <scope>NUCLEOTIDE SEQUENCE</scope>
</reference>
<protein>
    <submittedName>
        <fullName evidence="1">Probable iron-sulfur binding protein YPO1417</fullName>
    </submittedName>
</protein>
<dbReference type="PANTHER" id="PTHR42815:SF2">
    <property type="entry name" value="FAD-BINDING, PUTATIVE (AFU_ORTHOLOGUE AFUA_6G07600)-RELATED"/>
    <property type="match status" value="1"/>
</dbReference>
<dbReference type="Gene3D" id="2.30.110.10">
    <property type="entry name" value="Electron Transport, Fmn-binding Protein, Chain A"/>
    <property type="match status" value="1"/>
</dbReference>
<dbReference type="SUPFAM" id="SSF50475">
    <property type="entry name" value="FMN-binding split barrel"/>
    <property type="match status" value="1"/>
</dbReference>
<dbReference type="AlphaFoldDB" id="A0A3B0RK06"/>
<sequence>AAGFVRVVDERTLSFPDYSGNNHFNTLGNILLNPKAGLLFPDFDNGDMLYITGGAEIIWDGDDRYVRMTIEDIIHIEGSLPLAL</sequence>
<dbReference type="EMBL" id="UOED01000075">
    <property type="protein sequence ID" value="VAV92349.1"/>
    <property type="molecule type" value="Genomic_DNA"/>
</dbReference>
<name>A0A3B0RK06_9ZZZZ</name>
<evidence type="ECO:0000313" key="1">
    <source>
        <dbReference type="EMBL" id="VAV92349.1"/>
    </source>
</evidence>
<proteinExistence type="predicted"/>
<accession>A0A3B0RK06</accession>
<gene>
    <name evidence="1" type="ORF">MNBD_ALPHA02-547</name>
</gene>
<dbReference type="PANTHER" id="PTHR42815">
    <property type="entry name" value="FAD-BINDING, PUTATIVE (AFU_ORTHOLOGUE AFUA_6G07600)-RELATED"/>
    <property type="match status" value="1"/>
</dbReference>
<dbReference type="InterPro" id="IPR012349">
    <property type="entry name" value="Split_barrel_FMN-bd"/>
</dbReference>
<feature type="non-terminal residue" evidence="1">
    <location>
        <position position="1"/>
    </location>
</feature>
<organism evidence="1">
    <name type="scientific">hydrothermal vent metagenome</name>
    <dbReference type="NCBI Taxonomy" id="652676"/>
    <lineage>
        <taxon>unclassified sequences</taxon>
        <taxon>metagenomes</taxon>
        <taxon>ecological metagenomes</taxon>
    </lineage>
</organism>